<sequence>MMESSGVVSSNISYIQLAFNSLHTDVLTREKLIEYLMMIWDSGRGCKREFAVLNLNSALEANVPSVISEGDYVRRKNEPSSRFDALERELRQNREPILMAKNVEKEITRLYKDPRFIVLKGKYGRKDAQYIILSEWQLLNDLVHRYMYKNKLENIVRHDVIARVKSYYDIQDSNVLFFPKVDSRFKTSYQRISLNDYDNPPMDYDITVSPDILEEIEEQKGAIVEHLKRNRETPIKIREVIQKYFRKQPYENIFSAYYEGLRQVLKMERNIVISQNTIIYDDSKPKELLDLTSNKTRGKTVISPIPSPRLKQSLNVTEPIKRERTANNRVTVRLSTLERRNSTFQVSGELAKYFVDGQLEVLNQSSPFILTMNAKGQAGSHSFSDFLFEHRIKPGQKMIFENLQEGKATVKVAPYLPEDMREAERLNRLQELDPSLEHPSARSLLVNYLLKQKSPVLVDKLIEEVQQQYPYSPKTVESILYKHPYFIQDTLHTWRFEPGLWNTRQESNSLLNMNEELIQIWGELIPFIYEGSNAPAPHFIPQDVEDVRVIIWGGQSPLNRTQEFEYREGGMLLNPKSINQNLDEEQFLTWASLIYEQGKSSSTTRHAFDQKIERFFRLAGVKTDVLAIPTFPALRLPHRLKCSRLTKSILNGSHPESALLAPLLFEQYRIMMRFINEHNAHVVVLNFDETEYAYFLYAMLGYSEPIERKALTALLEDRQMPIREDKRVLWNWSESTKPFFNLGNVAFERNYQLASELFKLYDGEAWKTVKQEEFVVR</sequence>
<name>A0ABY8AYJ0_9BACL</name>
<gene>
    <name evidence="1" type="ORF">OE059_13140</name>
</gene>
<proteinExistence type="predicted"/>
<evidence type="ECO:0000313" key="2">
    <source>
        <dbReference type="Proteomes" id="UP001219957"/>
    </source>
</evidence>
<keyword evidence="2" id="KW-1185">Reference proteome</keyword>
<reference evidence="1 2" key="1">
    <citation type="submission" date="2022-10" db="EMBL/GenBank/DDBJ databases">
        <title>Complete genome sequence of Exiguobacterium profundum TSS-3 isolated from an extremely saline-alkaline spring located in Ixtapa, Chiapas-Mexico.</title>
        <authorList>
            <person name="Rincon-Rosales R."/>
            <person name="Rogel M.A."/>
            <person name="Rincon-Molina C.I."/>
            <person name="Guerrero G."/>
            <person name="Manzano-Gomez L.A."/>
            <person name="Lopez-Lopez A."/>
            <person name="Rincon Molina F.A."/>
            <person name="Martinez-Romero E."/>
        </authorList>
    </citation>
    <scope>NUCLEOTIDE SEQUENCE [LARGE SCALE GENOMIC DNA]</scope>
    <source>
        <strain evidence="1 2">TSS-3</strain>
    </source>
</reference>
<dbReference type="Proteomes" id="UP001219957">
    <property type="component" value="Chromosome"/>
</dbReference>
<dbReference type="EMBL" id="CP109617">
    <property type="protein sequence ID" value="WED54957.1"/>
    <property type="molecule type" value="Genomic_DNA"/>
</dbReference>
<evidence type="ECO:0000313" key="1">
    <source>
        <dbReference type="EMBL" id="WED54957.1"/>
    </source>
</evidence>
<dbReference type="RefSeq" id="WP_275060100.1">
    <property type="nucleotide sequence ID" value="NZ_CP109617.1"/>
</dbReference>
<protein>
    <submittedName>
        <fullName evidence="1">Uncharacterized protein</fullName>
    </submittedName>
</protein>
<organism evidence="1 2">
    <name type="scientific">Exiguobacterium profundum</name>
    <dbReference type="NCBI Taxonomy" id="307643"/>
    <lineage>
        <taxon>Bacteria</taxon>
        <taxon>Bacillati</taxon>
        <taxon>Bacillota</taxon>
        <taxon>Bacilli</taxon>
        <taxon>Bacillales</taxon>
        <taxon>Bacillales Family XII. Incertae Sedis</taxon>
        <taxon>Exiguobacterium</taxon>
    </lineage>
</organism>
<accession>A0ABY8AYJ0</accession>